<dbReference type="GO" id="GO:0008168">
    <property type="term" value="F:methyltransferase activity"/>
    <property type="evidence" value="ECO:0007669"/>
    <property type="project" value="UniProtKB-KW"/>
</dbReference>
<dbReference type="InterPro" id="IPR029063">
    <property type="entry name" value="SAM-dependent_MTases_sf"/>
</dbReference>
<proteinExistence type="predicted"/>
<gene>
    <name evidence="1" type="primary">cmoB</name>
    <name evidence="1" type="ORF">NIES267_04800</name>
</gene>
<keyword evidence="1" id="KW-0489">Methyltransferase</keyword>
<dbReference type="Proteomes" id="UP000218418">
    <property type="component" value="Chromosome"/>
</dbReference>
<dbReference type="EMBL" id="AP018227">
    <property type="protein sequence ID" value="BAY81015.1"/>
    <property type="molecule type" value="Genomic_DNA"/>
</dbReference>
<dbReference type="SUPFAM" id="SSF53335">
    <property type="entry name" value="S-adenosyl-L-methionine-dependent methyltransferases"/>
    <property type="match status" value="1"/>
</dbReference>
<dbReference type="GO" id="GO:0032259">
    <property type="term" value="P:methylation"/>
    <property type="evidence" value="ECO:0007669"/>
    <property type="project" value="UniProtKB-KW"/>
</dbReference>
<sequence>MQLFVKQLNWLLKSRYSIIKKKISKAQHQLPFNGFENHQNSIKFVNFISDEDLQELNNILDWNCFVVDSNGRRFGNQAYREKRNKPQVIPDKRISLMDEYFSLADKHVLEVGCFEGIHTIGLSKYANQVTAIDGRIENVVKTIVRCSLFGYHPTVFKLNLEEDLTEHLDLLSADVMHHVGVLYHLKDPVKHLLELGKYIRQGVMLDTHYASEEQVDDVYEHNGKKYSYKKHREEGYQDVFSGMYDYAKWLKLDDIVSLLKESGFNQVEIVEQRNERNGSRVLLMAQKS</sequence>
<reference evidence="1 2" key="1">
    <citation type="submission" date="2017-06" db="EMBL/GenBank/DDBJ databases">
        <title>Genome sequencing of cyanobaciteial culture collection at National Institute for Environmental Studies (NIES).</title>
        <authorList>
            <person name="Hirose Y."/>
            <person name="Shimura Y."/>
            <person name="Fujisawa T."/>
            <person name="Nakamura Y."/>
            <person name="Kawachi M."/>
        </authorList>
    </citation>
    <scope>NUCLEOTIDE SEQUENCE [LARGE SCALE GENOMIC DNA]</scope>
    <source>
        <strain evidence="1 2">NIES-267</strain>
    </source>
</reference>
<dbReference type="AlphaFoldDB" id="A0A1Z4LIF1"/>
<keyword evidence="1" id="KW-0808">Transferase</keyword>
<dbReference type="Pfam" id="PF08003">
    <property type="entry name" value="Methyltransf_9"/>
    <property type="match status" value="1"/>
</dbReference>
<dbReference type="InterPro" id="IPR027555">
    <property type="entry name" value="Mo5U34_MeTrfas-like"/>
</dbReference>
<dbReference type="OrthoDB" id="5195124at2"/>
<protein>
    <submittedName>
        <fullName evidence="1">tRNA (Mo5U34)-methyltransferase</fullName>
        <ecNumber evidence="1">2.1.1.-</ecNumber>
    </submittedName>
</protein>
<accession>A0A1Z4LIF1</accession>
<evidence type="ECO:0000313" key="1">
    <source>
        <dbReference type="EMBL" id="BAY81015.1"/>
    </source>
</evidence>
<name>A0A1Z4LIF1_9CYAN</name>
<dbReference type="Gene3D" id="3.40.50.150">
    <property type="entry name" value="Vaccinia Virus protein VP39"/>
    <property type="match status" value="1"/>
</dbReference>
<dbReference type="EC" id="2.1.1.-" evidence="1"/>
<organism evidence="1 2">
    <name type="scientific">Calothrix parasitica NIES-267</name>
    <dbReference type="NCBI Taxonomy" id="1973488"/>
    <lineage>
        <taxon>Bacteria</taxon>
        <taxon>Bacillati</taxon>
        <taxon>Cyanobacteriota</taxon>
        <taxon>Cyanophyceae</taxon>
        <taxon>Nostocales</taxon>
        <taxon>Calotrichaceae</taxon>
        <taxon>Calothrix</taxon>
    </lineage>
</organism>
<keyword evidence="2" id="KW-1185">Reference proteome</keyword>
<evidence type="ECO:0000313" key="2">
    <source>
        <dbReference type="Proteomes" id="UP000218418"/>
    </source>
</evidence>